<feature type="transmembrane region" description="Helical" evidence="8">
    <location>
        <begin position="67"/>
        <end position="90"/>
    </location>
</feature>
<evidence type="ECO:0000256" key="3">
    <source>
        <dbReference type="ARBA" id="ARBA00022475"/>
    </source>
</evidence>
<sequence>MRNGLSPFLKVVVGVVALLLVAPTLIVIPMSFSSGTTFRFPPRGWSLRWYEELLTDPAWLDSISRSLLIGFIVMVVAGVCGTLVALGLHYGKFRGSGLIESLVLAPMVAPTIVLAVSVYISFLYWNLTGTLLGYVLAHAMLAIPFVYVSVNTSLKSLDPILGNAAASLGSTPMRTFRRVTFPLVLPGVLAGMVFAFVTSFDEVVVSLFIRSPGTETLPVRMFNSVTLQIDPTISAAASVVVVLVTAVILTAQLVFVQRKQTK</sequence>
<keyword evidence="3" id="KW-1003">Cell membrane</keyword>
<dbReference type="SUPFAM" id="SSF161098">
    <property type="entry name" value="MetI-like"/>
    <property type="match status" value="1"/>
</dbReference>
<dbReference type="PANTHER" id="PTHR43357:SF4">
    <property type="entry name" value="INNER MEMBRANE ABC TRANSPORTER PERMEASE PROTEIN YDCV"/>
    <property type="match status" value="1"/>
</dbReference>
<feature type="transmembrane region" description="Helical" evidence="8">
    <location>
        <begin position="233"/>
        <end position="256"/>
    </location>
</feature>
<protein>
    <submittedName>
        <fullName evidence="10">ABC transporter permease</fullName>
    </submittedName>
</protein>
<name>A0ABP7NK98_9MICO</name>
<keyword evidence="7 8" id="KW-0472">Membrane</keyword>
<keyword evidence="11" id="KW-1185">Reference proteome</keyword>
<comment type="caution">
    <text evidence="10">The sequence shown here is derived from an EMBL/GenBank/DDBJ whole genome shotgun (WGS) entry which is preliminary data.</text>
</comment>
<proteinExistence type="inferred from homology"/>
<evidence type="ECO:0000256" key="5">
    <source>
        <dbReference type="ARBA" id="ARBA00022692"/>
    </source>
</evidence>
<dbReference type="RefSeq" id="WP_344820381.1">
    <property type="nucleotide sequence ID" value="NZ_BAABCP010000002.1"/>
</dbReference>
<evidence type="ECO:0000313" key="11">
    <source>
        <dbReference type="Proteomes" id="UP001501591"/>
    </source>
</evidence>
<keyword evidence="2 8" id="KW-0813">Transport</keyword>
<dbReference type="Proteomes" id="UP001501591">
    <property type="component" value="Unassembled WGS sequence"/>
</dbReference>
<dbReference type="PANTHER" id="PTHR43357">
    <property type="entry name" value="INNER MEMBRANE ABC TRANSPORTER PERMEASE PROTEIN YDCV"/>
    <property type="match status" value="1"/>
</dbReference>
<keyword evidence="4" id="KW-0997">Cell inner membrane</keyword>
<keyword evidence="5 8" id="KW-0812">Transmembrane</keyword>
<comment type="subcellular location">
    <subcellularLocation>
        <location evidence="1">Cell inner membrane</location>
        <topology evidence="1">Multi-pass membrane protein</topology>
    </subcellularLocation>
    <subcellularLocation>
        <location evidence="8">Cell membrane</location>
        <topology evidence="8">Multi-pass membrane protein</topology>
    </subcellularLocation>
</comment>
<evidence type="ECO:0000256" key="8">
    <source>
        <dbReference type="RuleBase" id="RU363032"/>
    </source>
</evidence>
<dbReference type="InterPro" id="IPR035906">
    <property type="entry name" value="MetI-like_sf"/>
</dbReference>
<dbReference type="Gene3D" id="1.10.3720.10">
    <property type="entry name" value="MetI-like"/>
    <property type="match status" value="1"/>
</dbReference>
<dbReference type="InterPro" id="IPR000515">
    <property type="entry name" value="MetI-like"/>
</dbReference>
<evidence type="ECO:0000256" key="4">
    <source>
        <dbReference type="ARBA" id="ARBA00022519"/>
    </source>
</evidence>
<dbReference type="PROSITE" id="PS50928">
    <property type="entry name" value="ABC_TM1"/>
    <property type="match status" value="1"/>
</dbReference>
<accession>A0ABP7NK98</accession>
<feature type="transmembrane region" description="Helical" evidence="8">
    <location>
        <begin position="179"/>
        <end position="200"/>
    </location>
</feature>
<feature type="domain" description="ABC transmembrane type-1" evidence="9">
    <location>
        <begin position="63"/>
        <end position="251"/>
    </location>
</feature>
<feature type="transmembrane region" description="Helical" evidence="8">
    <location>
        <begin position="12"/>
        <end position="32"/>
    </location>
</feature>
<feature type="transmembrane region" description="Helical" evidence="8">
    <location>
        <begin position="131"/>
        <end position="150"/>
    </location>
</feature>
<evidence type="ECO:0000313" key="10">
    <source>
        <dbReference type="EMBL" id="GAA3949052.1"/>
    </source>
</evidence>
<evidence type="ECO:0000256" key="7">
    <source>
        <dbReference type="ARBA" id="ARBA00023136"/>
    </source>
</evidence>
<evidence type="ECO:0000256" key="1">
    <source>
        <dbReference type="ARBA" id="ARBA00004429"/>
    </source>
</evidence>
<evidence type="ECO:0000256" key="2">
    <source>
        <dbReference type="ARBA" id="ARBA00022448"/>
    </source>
</evidence>
<evidence type="ECO:0000259" key="9">
    <source>
        <dbReference type="PROSITE" id="PS50928"/>
    </source>
</evidence>
<comment type="similarity">
    <text evidence="8">Belongs to the binding-protein-dependent transport system permease family.</text>
</comment>
<gene>
    <name evidence="10" type="ORF">GCM10022383_28530</name>
</gene>
<dbReference type="EMBL" id="BAABCP010000002">
    <property type="protein sequence ID" value="GAA3949052.1"/>
    <property type="molecule type" value="Genomic_DNA"/>
</dbReference>
<feature type="transmembrane region" description="Helical" evidence="8">
    <location>
        <begin position="102"/>
        <end position="125"/>
    </location>
</feature>
<reference evidence="11" key="1">
    <citation type="journal article" date="2019" name="Int. J. Syst. Evol. Microbiol.">
        <title>The Global Catalogue of Microorganisms (GCM) 10K type strain sequencing project: providing services to taxonomists for standard genome sequencing and annotation.</title>
        <authorList>
            <consortium name="The Broad Institute Genomics Platform"/>
            <consortium name="The Broad Institute Genome Sequencing Center for Infectious Disease"/>
            <person name="Wu L."/>
            <person name="Ma J."/>
        </authorList>
    </citation>
    <scope>NUCLEOTIDE SEQUENCE [LARGE SCALE GENOMIC DNA]</scope>
    <source>
        <strain evidence="11">JCM 17024</strain>
    </source>
</reference>
<dbReference type="Pfam" id="PF00528">
    <property type="entry name" value="BPD_transp_1"/>
    <property type="match status" value="1"/>
</dbReference>
<organism evidence="10 11">
    <name type="scientific">Microbacterium soli</name>
    <dbReference type="NCBI Taxonomy" id="446075"/>
    <lineage>
        <taxon>Bacteria</taxon>
        <taxon>Bacillati</taxon>
        <taxon>Actinomycetota</taxon>
        <taxon>Actinomycetes</taxon>
        <taxon>Micrococcales</taxon>
        <taxon>Microbacteriaceae</taxon>
        <taxon>Microbacterium</taxon>
    </lineage>
</organism>
<evidence type="ECO:0000256" key="6">
    <source>
        <dbReference type="ARBA" id="ARBA00022989"/>
    </source>
</evidence>
<dbReference type="CDD" id="cd06261">
    <property type="entry name" value="TM_PBP2"/>
    <property type="match status" value="1"/>
</dbReference>
<keyword evidence="6 8" id="KW-1133">Transmembrane helix</keyword>